<evidence type="ECO:0000256" key="1">
    <source>
        <dbReference type="ARBA" id="ARBA00023054"/>
    </source>
</evidence>
<dbReference type="InterPro" id="IPR051500">
    <property type="entry name" value="cTAGE_MIA/OTOR"/>
</dbReference>
<keyword evidence="4" id="KW-1185">Reference proteome</keyword>
<evidence type="ECO:0000256" key="2">
    <source>
        <dbReference type="SAM" id="Coils"/>
    </source>
</evidence>
<evidence type="ECO:0000313" key="4">
    <source>
        <dbReference type="Proteomes" id="UP001266305"/>
    </source>
</evidence>
<dbReference type="Proteomes" id="UP001266305">
    <property type="component" value="Unassembled WGS sequence"/>
</dbReference>
<reference evidence="3 4" key="1">
    <citation type="submission" date="2023-05" db="EMBL/GenBank/DDBJ databases">
        <title>B98-5 Cell Line De Novo Hybrid Assembly: An Optical Mapping Approach.</title>
        <authorList>
            <person name="Kananen K."/>
            <person name="Auerbach J.A."/>
            <person name="Kautto E."/>
            <person name="Blachly J.S."/>
        </authorList>
    </citation>
    <scope>NUCLEOTIDE SEQUENCE [LARGE SCALE GENOMIC DNA]</scope>
    <source>
        <strain evidence="3">B95-8</strain>
        <tissue evidence="3">Cell line</tissue>
    </source>
</reference>
<dbReference type="EMBL" id="JASSZA010000020">
    <property type="protein sequence ID" value="KAK2086395.1"/>
    <property type="molecule type" value="Genomic_DNA"/>
</dbReference>
<proteinExistence type="predicted"/>
<dbReference type="PANTHER" id="PTHR23158:SF38">
    <property type="entry name" value="MELANOMA INHIBITORY ACTIVITY PROTEIN 2"/>
    <property type="match status" value="1"/>
</dbReference>
<dbReference type="PANTHER" id="PTHR23158">
    <property type="entry name" value="MELANOMA INHIBITORY ACTIVITY-RELATED"/>
    <property type="match status" value="1"/>
</dbReference>
<gene>
    <name evidence="3" type="primary">MIA2_17</name>
    <name evidence="3" type="ORF">P7K49_035820</name>
</gene>
<evidence type="ECO:0000313" key="3">
    <source>
        <dbReference type="EMBL" id="KAK2086395.1"/>
    </source>
</evidence>
<feature type="coiled-coil region" evidence="2">
    <location>
        <begin position="151"/>
        <end position="185"/>
    </location>
</feature>
<feature type="coiled-coil region" evidence="2">
    <location>
        <begin position="67"/>
        <end position="101"/>
    </location>
</feature>
<protein>
    <submittedName>
        <fullName evidence="3">Melanoma inhibitory activity protein 2</fullName>
    </submittedName>
</protein>
<accession>A0ABQ9TPH4</accession>
<keyword evidence="1 2" id="KW-0175">Coiled coil</keyword>
<organism evidence="3 4">
    <name type="scientific">Saguinus oedipus</name>
    <name type="common">Cotton-top tamarin</name>
    <name type="synonym">Oedipomidas oedipus</name>
    <dbReference type="NCBI Taxonomy" id="9490"/>
    <lineage>
        <taxon>Eukaryota</taxon>
        <taxon>Metazoa</taxon>
        <taxon>Chordata</taxon>
        <taxon>Craniata</taxon>
        <taxon>Vertebrata</taxon>
        <taxon>Euteleostomi</taxon>
        <taxon>Mammalia</taxon>
        <taxon>Eutheria</taxon>
        <taxon>Euarchontoglires</taxon>
        <taxon>Primates</taxon>
        <taxon>Haplorrhini</taxon>
        <taxon>Platyrrhini</taxon>
        <taxon>Cebidae</taxon>
        <taxon>Callitrichinae</taxon>
        <taxon>Saguinus</taxon>
    </lineage>
</organism>
<sequence>MEKLHRIVAALLESMVSNSNGFPRELVIWAEKRKLFEKFSFVQKSYEGYEIESSLKDVSFEKEAAEAHSLEATCVKLNRSISEMEDEILHLTKALKEEKYKHSRHDELMADMSKMIQSLEDQSKIPKSQIAEAKMPFKIFQMNGEQLKIVIKDALNENSQLQESQKHLLQEAEVWKEQVSELNKQKITCEDSKVHTEQVLNDKEEHIKTLTKHLLKTKDWTALLREDIMDDHNLKVEMPSESENSTYLADPPKGALKKLIHAAKLNASLKFLKGERN</sequence>
<comment type="caution">
    <text evidence="3">The sequence shown here is derived from an EMBL/GenBank/DDBJ whole genome shotgun (WGS) entry which is preliminary data.</text>
</comment>
<name>A0ABQ9TPH4_SAGOE</name>